<evidence type="ECO:0000313" key="3">
    <source>
        <dbReference type="Proteomes" id="UP000828251"/>
    </source>
</evidence>
<reference evidence="2 3" key="1">
    <citation type="journal article" date="2021" name="Plant Biotechnol. J.">
        <title>Multi-omics assisted identification of the key and species-specific regulatory components of drought-tolerant mechanisms in Gossypium stocksii.</title>
        <authorList>
            <person name="Yu D."/>
            <person name="Ke L."/>
            <person name="Zhang D."/>
            <person name="Wu Y."/>
            <person name="Sun Y."/>
            <person name="Mei J."/>
            <person name="Sun J."/>
            <person name="Sun Y."/>
        </authorList>
    </citation>
    <scope>NUCLEOTIDE SEQUENCE [LARGE SCALE GENOMIC DNA]</scope>
    <source>
        <strain evidence="3">cv. E1</strain>
        <tissue evidence="2">Leaf</tissue>
    </source>
</reference>
<dbReference type="AlphaFoldDB" id="A0A9D3UT06"/>
<evidence type="ECO:0000313" key="2">
    <source>
        <dbReference type="EMBL" id="KAH1056726.1"/>
    </source>
</evidence>
<dbReference type="PANTHER" id="PTHR31973:SF195">
    <property type="entry name" value="MUDR FAMILY TRANSPOSASE"/>
    <property type="match status" value="1"/>
</dbReference>
<organism evidence="2 3">
    <name type="scientific">Gossypium stocksii</name>
    <dbReference type="NCBI Taxonomy" id="47602"/>
    <lineage>
        <taxon>Eukaryota</taxon>
        <taxon>Viridiplantae</taxon>
        <taxon>Streptophyta</taxon>
        <taxon>Embryophyta</taxon>
        <taxon>Tracheophyta</taxon>
        <taxon>Spermatophyta</taxon>
        <taxon>Magnoliopsida</taxon>
        <taxon>eudicotyledons</taxon>
        <taxon>Gunneridae</taxon>
        <taxon>Pentapetalae</taxon>
        <taxon>rosids</taxon>
        <taxon>malvids</taxon>
        <taxon>Malvales</taxon>
        <taxon>Malvaceae</taxon>
        <taxon>Malvoideae</taxon>
        <taxon>Gossypium</taxon>
    </lineage>
</organism>
<proteinExistence type="predicted"/>
<dbReference type="Proteomes" id="UP000828251">
    <property type="component" value="Unassembled WGS sequence"/>
</dbReference>
<dbReference type="EMBL" id="JAIQCV010000010">
    <property type="protein sequence ID" value="KAH1056726.1"/>
    <property type="molecule type" value="Genomic_DNA"/>
</dbReference>
<sequence length="296" mass="34615">MKEKISTKIVKCYRRRTLKLVRNFPVLSDPIKFTDMELVNDEDVETMVALYCQNRSHQIDPIQLFAELANVEPVEDFTSLSEVHEVQDPCMVVFIALIDKRATVRGIDNLNAPPTSESFNSGPRLQIHSMVIEIDANVDYRYDNNDHFDHDVEDFSDLDLDEVPDDIDDEILLISVAQDGNRNLLPIVFSIVDKKNMESWEFYLTNFRTYVVRNVNICIIIDRGKGIIAAIRFFSLLWKSIYCIRHIAANFYRDYKNANWRKQVVKIAYELEPHLLRQRMTRLEGDMQGEMNTPFR</sequence>
<gene>
    <name evidence="2" type="ORF">J1N35_034791</name>
</gene>
<name>A0A9D3UT06_9ROSI</name>
<evidence type="ECO:0000259" key="1">
    <source>
        <dbReference type="Pfam" id="PF10551"/>
    </source>
</evidence>
<protein>
    <recommendedName>
        <fullName evidence="1">MULE transposase domain-containing protein</fullName>
    </recommendedName>
</protein>
<dbReference type="OrthoDB" id="1895122at2759"/>
<feature type="domain" description="MULE transposase" evidence="1">
    <location>
        <begin position="172"/>
        <end position="250"/>
    </location>
</feature>
<dbReference type="InterPro" id="IPR018289">
    <property type="entry name" value="MULE_transposase_dom"/>
</dbReference>
<dbReference type="PANTHER" id="PTHR31973">
    <property type="entry name" value="POLYPROTEIN, PUTATIVE-RELATED"/>
    <property type="match status" value="1"/>
</dbReference>
<keyword evidence="3" id="KW-1185">Reference proteome</keyword>
<accession>A0A9D3UT06</accession>
<dbReference type="Pfam" id="PF10551">
    <property type="entry name" value="MULE"/>
    <property type="match status" value="1"/>
</dbReference>
<comment type="caution">
    <text evidence="2">The sequence shown here is derived from an EMBL/GenBank/DDBJ whole genome shotgun (WGS) entry which is preliminary data.</text>
</comment>